<dbReference type="PROSITE" id="PS51178">
    <property type="entry name" value="PASTA"/>
    <property type="match status" value="1"/>
</dbReference>
<dbReference type="PATRIC" id="fig|1348663.4.peg.7019"/>
<feature type="compositionally biased region" description="Low complexity" evidence="1">
    <location>
        <begin position="32"/>
        <end position="52"/>
    </location>
</feature>
<dbReference type="Proteomes" id="UP000027178">
    <property type="component" value="Unassembled WGS sequence"/>
</dbReference>
<organism evidence="4 5">
    <name type="scientific">Kitasatospora cheerisanensis KCTC 2395</name>
    <dbReference type="NCBI Taxonomy" id="1348663"/>
    <lineage>
        <taxon>Bacteria</taxon>
        <taxon>Bacillati</taxon>
        <taxon>Actinomycetota</taxon>
        <taxon>Actinomycetes</taxon>
        <taxon>Kitasatosporales</taxon>
        <taxon>Streptomycetaceae</taxon>
        <taxon>Kitasatospora</taxon>
    </lineage>
</organism>
<comment type="caution">
    <text evidence="4">The sequence shown here is derived from an EMBL/GenBank/DDBJ whole genome shotgun (WGS) entry which is preliminary data.</text>
</comment>
<dbReference type="eggNOG" id="COG2815">
    <property type="taxonomic scope" value="Bacteria"/>
</dbReference>
<name>A0A066YIJ7_9ACTN</name>
<dbReference type="Gene3D" id="3.30.10.20">
    <property type="match status" value="1"/>
</dbReference>
<evidence type="ECO:0000256" key="2">
    <source>
        <dbReference type="SAM" id="SignalP"/>
    </source>
</evidence>
<reference evidence="4 5" key="1">
    <citation type="submission" date="2014-05" db="EMBL/GenBank/DDBJ databases">
        <title>Draft Genome Sequence of Kitasatospora cheerisanensis KCTC 2395.</title>
        <authorList>
            <person name="Nam D.H."/>
        </authorList>
    </citation>
    <scope>NUCLEOTIDE SEQUENCE [LARGE SCALE GENOMIC DNA]</scope>
    <source>
        <strain evidence="4 5">KCTC 2395</strain>
    </source>
</reference>
<keyword evidence="2" id="KW-0732">Signal</keyword>
<dbReference type="RefSeq" id="WP_035869689.1">
    <property type="nucleotide sequence ID" value="NZ_KK853997.1"/>
</dbReference>
<gene>
    <name evidence="4" type="ORF">KCH_72600</name>
</gene>
<feature type="region of interest" description="Disordered" evidence="1">
    <location>
        <begin position="22"/>
        <end position="62"/>
    </location>
</feature>
<dbReference type="SMART" id="SM00740">
    <property type="entry name" value="PASTA"/>
    <property type="match status" value="1"/>
</dbReference>
<dbReference type="HOGENOM" id="CLU_1254410_0_0_11"/>
<dbReference type="Pfam" id="PF03793">
    <property type="entry name" value="PASTA"/>
    <property type="match status" value="1"/>
</dbReference>
<evidence type="ECO:0000256" key="1">
    <source>
        <dbReference type="SAM" id="MobiDB-lite"/>
    </source>
</evidence>
<proteinExistence type="predicted"/>
<feature type="region of interest" description="Disordered" evidence="1">
    <location>
        <begin position="133"/>
        <end position="153"/>
    </location>
</feature>
<feature type="signal peptide" evidence="2">
    <location>
        <begin position="1"/>
        <end position="21"/>
    </location>
</feature>
<feature type="compositionally biased region" description="Low complexity" evidence="1">
    <location>
        <begin position="133"/>
        <end position="145"/>
    </location>
</feature>
<dbReference type="CDD" id="cd06577">
    <property type="entry name" value="PASTA_pknB"/>
    <property type="match status" value="1"/>
</dbReference>
<dbReference type="InterPro" id="IPR005543">
    <property type="entry name" value="PASTA_dom"/>
</dbReference>
<feature type="domain" description="PASTA" evidence="3">
    <location>
        <begin position="143"/>
        <end position="211"/>
    </location>
</feature>
<dbReference type="OrthoDB" id="4335972at2"/>
<evidence type="ECO:0000259" key="3">
    <source>
        <dbReference type="PROSITE" id="PS51178"/>
    </source>
</evidence>
<dbReference type="EMBL" id="JNBY01000156">
    <property type="protein sequence ID" value="KDN80987.1"/>
    <property type="molecule type" value="Genomic_DNA"/>
</dbReference>
<dbReference type="PROSITE" id="PS51257">
    <property type="entry name" value="PROKAR_LIPOPROTEIN"/>
    <property type="match status" value="1"/>
</dbReference>
<feature type="chain" id="PRO_5038966866" description="PASTA domain-containing protein" evidence="2">
    <location>
        <begin position="22"/>
        <end position="217"/>
    </location>
</feature>
<dbReference type="AlphaFoldDB" id="A0A066YIJ7"/>
<keyword evidence="5" id="KW-1185">Reference proteome</keyword>
<evidence type="ECO:0000313" key="4">
    <source>
        <dbReference type="EMBL" id="KDN80987.1"/>
    </source>
</evidence>
<protein>
    <recommendedName>
        <fullName evidence="3">PASTA domain-containing protein</fullName>
    </recommendedName>
</protein>
<accession>A0A066YIJ7</accession>
<evidence type="ECO:0000313" key="5">
    <source>
        <dbReference type="Proteomes" id="UP000027178"/>
    </source>
</evidence>
<sequence>MQRPTLLASAPVLAVALAATACDPVPAPGAPPTSAAAPPAPTTPAGNPAPATDSAKSADLPDFTGMDLQAAQDKAQAAGFYSLVSHDALGRSRHQILDRDWKVCAQTPTSGPQPTRATVDMAAVKLDETCPATDQGAATPPAATAGSPMPDLKGKSMASARTMLPGNTGITTKDATQSRMVLVESNWQVCSQDPAPGTVLNGQPVTLRVTKFGETCP</sequence>